<dbReference type="NCBIfam" id="TIGR00778">
    <property type="entry name" value="ahpD_dom"/>
    <property type="match status" value="1"/>
</dbReference>
<dbReference type="GO" id="GO:0051920">
    <property type="term" value="F:peroxiredoxin activity"/>
    <property type="evidence" value="ECO:0007669"/>
    <property type="project" value="InterPro"/>
</dbReference>
<accession>A0A4Z0WD47</accession>
<dbReference type="EMBL" id="SRMF01000007">
    <property type="protein sequence ID" value="TGG91704.1"/>
    <property type="molecule type" value="Genomic_DNA"/>
</dbReference>
<keyword evidence="3" id="KW-1185">Reference proteome</keyword>
<dbReference type="Pfam" id="PF02627">
    <property type="entry name" value="CMD"/>
    <property type="match status" value="1"/>
</dbReference>
<dbReference type="InterPro" id="IPR003779">
    <property type="entry name" value="CMD-like"/>
</dbReference>
<evidence type="ECO:0000313" key="2">
    <source>
        <dbReference type="EMBL" id="TGG91704.1"/>
    </source>
</evidence>
<dbReference type="PANTHER" id="PTHR34846">
    <property type="entry name" value="4-CARBOXYMUCONOLACTONE DECARBOXYLASE FAMILY PROTEIN (AFU_ORTHOLOGUE AFUA_6G11590)"/>
    <property type="match status" value="1"/>
</dbReference>
<dbReference type="PANTHER" id="PTHR34846:SF10">
    <property type="entry name" value="CYTOPLASMIC PROTEIN"/>
    <property type="match status" value="1"/>
</dbReference>
<proteinExistence type="predicted"/>
<dbReference type="RefSeq" id="WP_135484115.1">
    <property type="nucleotide sequence ID" value="NZ_SRMF01000007.1"/>
</dbReference>
<reference evidence="2 3" key="1">
    <citation type="submission" date="2019-04" db="EMBL/GenBank/DDBJ databases">
        <title>Natronospirillum operosus gen. nov., sp. nov., a haloalkaliphilic satellite isolated from decaying biomass of laboratory culture of cyanobacterium Geitlerinema sp. and proposal of Natronospirillaceae fam. nov. and Saccharospirillaceae fam. nov.</title>
        <authorList>
            <person name="Kevbrin V."/>
            <person name="Boltyanskaya Y."/>
            <person name="Koziaeva V."/>
            <person name="Grouzdev D.S."/>
            <person name="Park M."/>
            <person name="Cho J."/>
        </authorList>
    </citation>
    <scope>NUCLEOTIDE SEQUENCE [LARGE SCALE GENOMIC DNA]</scope>
    <source>
        <strain evidence="2 3">G-116</strain>
    </source>
</reference>
<dbReference type="Gene3D" id="1.20.1290.10">
    <property type="entry name" value="AhpD-like"/>
    <property type="match status" value="1"/>
</dbReference>
<dbReference type="InterPro" id="IPR004675">
    <property type="entry name" value="AhpD_core"/>
</dbReference>
<feature type="domain" description="Carboxymuconolactone decarboxylase-like" evidence="1">
    <location>
        <begin position="14"/>
        <end position="95"/>
    </location>
</feature>
<dbReference type="AlphaFoldDB" id="A0A4Z0WD47"/>
<evidence type="ECO:0000259" key="1">
    <source>
        <dbReference type="Pfam" id="PF02627"/>
    </source>
</evidence>
<sequence length="166" mass="18420">MTVRLDYLKHAAPEPLTALSGLSGYVHHSGLDPQLMQLVQLRASQLNGCAYCVEMHTLDLEALEEKPARLYLLPVWREADVYTEAERAALAWAEALTQLHVGQDLDADYQALTQHYSPQTILQLTFAIVAINGWNRLSVAFGRDTGTYQPGDLDGFLAQALARLRA</sequence>
<comment type="caution">
    <text evidence="2">The sequence shown here is derived from an EMBL/GenBank/DDBJ whole genome shotgun (WGS) entry which is preliminary data.</text>
</comment>
<evidence type="ECO:0000313" key="3">
    <source>
        <dbReference type="Proteomes" id="UP000297475"/>
    </source>
</evidence>
<organism evidence="2 3">
    <name type="scientific">Natronospirillum operosum</name>
    <dbReference type="NCBI Taxonomy" id="2759953"/>
    <lineage>
        <taxon>Bacteria</taxon>
        <taxon>Pseudomonadati</taxon>
        <taxon>Pseudomonadota</taxon>
        <taxon>Gammaproteobacteria</taxon>
        <taxon>Oceanospirillales</taxon>
        <taxon>Natronospirillaceae</taxon>
        <taxon>Natronospirillum</taxon>
    </lineage>
</organism>
<dbReference type="InterPro" id="IPR029032">
    <property type="entry name" value="AhpD-like"/>
</dbReference>
<dbReference type="OrthoDB" id="9801997at2"/>
<dbReference type="Proteomes" id="UP000297475">
    <property type="component" value="Unassembled WGS sequence"/>
</dbReference>
<dbReference type="SUPFAM" id="SSF69118">
    <property type="entry name" value="AhpD-like"/>
    <property type="match status" value="1"/>
</dbReference>
<gene>
    <name evidence="2" type="ORF">E4656_15020</name>
</gene>
<protein>
    <submittedName>
        <fullName evidence="2">Carboxymuconolactone decarboxylase family protein</fullName>
    </submittedName>
</protein>
<name>A0A4Z0WD47_9GAMM</name>